<dbReference type="Gene3D" id="3.30.1370.50">
    <property type="entry name" value="R3H-like domain"/>
    <property type="match status" value="1"/>
</dbReference>
<protein>
    <recommendedName>
        <fullName evidence="6">RNA-binding protein KhpB</fullName>
    </recommendedName>
    <alternativeName>
        <fullName evidence="6">RNA-binding protein EloR</fullName>
    </alternativeName>
</protein>
<comment type="domain">
    <text evidence="6">Has an N-terminal Jag-N domain and 2 RNA-binding domains (KH and R3H).</text>
</comment>
<dbReference type="AlphaFoldDB" id="A0A6N2S6X2"/>
<dbReference type="InterPro" id="IPR038247">
    <property type="entry name" value="Jag_N_dom_sf"/>
</dbReference>
<dbReference type="InterPro" id="IPR032782">
    <property type="entry name" value="KhpB_N"/>
</dbReference>
<dbReference type="SMART" id="SM00393">
    <property type="entry name" value="R3H"/>
    <property type="match status" value="1"/>
</dbReference>
<dbReference type="Pfam" id="PF01424">
    <property type="entry name" value="R3H"/>
    <property type="match status" value="1"/>
</dbReference>
<keyword evidence="4 6" id="KW-0143">Chaperone</keyword>
<feature type="coiled-coil region" evidence="7">
    <location>
        <begin position="86"/>
        <end position="122"/>
    </location>
</feature>
<keyword evidence="2 6" id="KW-0694">RNA-binding</keyword>
<keyword evidence="3 6" id="KW-0133">Cell shape</keyword>
<gene>
    <name evidence="6" type="primary">khpB</name>
    <name evidence="6" type="synonym">eloR</name>
    <name evidence="9" type="ORF">AVLFYP127_01659</name>
</gene>
<dbReference type="RefSeq" id="WP_070607566.1">
    <property type="nucleotide sequence ID" value="NZ_CACRSW010000008.1"/>
</dbReference>
<dbReference type="Gene3D" id="3.30.30.80">
    <property type="entry name" value="probable RNA-binding protein from clostridium symbiosum atcc 14940"/>
    <property type="match status" value="1"/>
</dbReference>
<feature type="domain" description="R3H" evidence="8">
    <location>
        <begin position="222"/>
        <end position="288"/>
    </location>
</feature>
<dbReference type="NCBIfam" id="NF041568">
    <property type="entry name" value="Jag_EloR"/>
    <property type="match status" value="1"/>
</dbReference>
<feature type="region of interest" description="Jag_N domain" evidence="6">
    <location>
        <begin position="6"/>
        <end position="56"/>
    </location>
</feature>
<dbReference type="InterPro" id="IPR001374">
    <property type="entry name" value="R3H_dom"/>
</dbReference>
<dbReference type="CDD" id="cd02644">
    <property type="entry name" value="R3H_jag"/>
    <property type="match status" value="1"/>
</dbReference>
<accession>A0A6N2S6X2</accession>
<evidence type="ECO:0000256" key="5">
    <source>
        <dbReference type="ARBA" id="ARBA00023316"/>
    </source>
</evidence>
<dbReference type="Pfam" id="PF14804">
    <property type="entry name" value="Jag_N"/>
    <property type="match status" value="1"/>
</dbReference>
<evidence type="ECO:0000256" key="6">
    <source>
        <dbReference type="HAMAP-Rule" id="MF_00867"/>
    </source>
</evidence>
<evidence type="ECO:0000256" key="2">
    <source>
        <dbReference type="ARBA" id="ARBA00022884"/>
    </source>
</evidence>
<dbReference type="InterPro" id="IPR039247">
    <property type="entry name" value="KhpB"/>
</dbReference>
<dbReference type="EMBL" id="CACRSW010000008">
    <property type="protein sequence ID" value="VYS87210.1"/>
    <property type="molecule type" value="Genomic_DNA"/>
</dbReference>
<dbReference type="GO" id="GO:0005737">
    <property type="term" value="C:cytoplasm"/>
    <property type="evidence" value="ECO:0007669"/>
    <property type="project" value="UniProtKB-SubCell"/>
</dbReference>
<dbReference type="GO" id="GO:0008360">
    <property type="term" value="P:regulation of cell shape"/>
    <property type="evidence" value="ECO:0007669"/>
    <property type="project" value="UniProtKB-KW"/>
</dbReference>
<name>A0A6N2S6X2_9FIRM</name>
<evidence type="ECO:0000313" key="9">
    <source>
        <dbReference type="EMBL" id="VYS87210.1"/>
    </source>
</evidence>
<dbReference type="InterPro" id="IPR034079">
    <property type="entry name" value="R3H_KhpB"/>
</dbReference>
<dbReference type="PANTHER" id="PTHR35800">
    <property type="entry name" value="PROTEIN JAG"/>
    <property type="match status" value="1"/>
</dbReference>
<dbReference type="GO" id="GO:0003723">
    <property type="term" value="F:RNA binding"/>
    <property type="evidence" value="ECO:0007669"/>
    <property type="project" value="UniProtKB-UniRule"/>
</dbReference>
<organism evidence="9">
    <name type="scientific">Anaerococcus vaginalis</name>
    <dbReference type="NCBI Taxonomy" id="33037"/>
    <lineage>
        <taxon>Bacteria</taxon>
        <taxon>Bacillati</taxon>
        <taxon>Bacillota</taxon>
        <taxon>Tissierellia</taxon>
        <taxon>Tissierellales</taxon>
        <taxon>Peptoniphilaceae</taxon>
        <taxon>Anaerococcus</taxon>
    </lineage>
</organism>
<evidence type="ECO:0000256" key="3">
    <source>
        <dbReference type="ARBA" id="ARBA00022960"/>
    </source>
</evidence>
<evidence type="ECO:0000256" key="4">
    <source>
        <dbReference type="ARBA" id="ARBA00023186"/>
    </source>
</evidence>
<keyword evidence="7" id="KW-0175">Coiled coil</keyword>
<dbReference type="InterPro" id="IPR036867">
    <property type="entry name" value="R3H_dom_sf"/>
</dbReference>
<keyword evidence="5 6" id="KW-0961">Cell wall biogenesis/degradation</keyword>
<proteinExistence type="inferred from homology"/>
<dbReference type="PANTHER" id="PTHR35800:SF1">
    <property type="entry name" value="RNA-BINDING PROTEIN KHPB"/>
    <property type="match status" value="1"/>
</dbReference>
<dbReference type="Gene3D" id="3.30.300.20">
    <property type="match status" value="1"/>
</dbReference>
<keyword evidence="1 6" id="KW-0963">Cytoplasm</keyword>
<sequence>MKRSIVKTAKTKDEAINEALKEINKSINEVDIEVIEEESTGFLGLIGQKDAVVKISYDEDINEGIDSLMKEIEEDSKKELEKEFDLEDLSEKIEEENSFEDKLDEKENLDEINESFEDLIEEDFEDELEDSDQKEDEVSLYYKAKDLLEEILIQMHFEDVKVIGNLEDNIIKLDAKIDPKDTGIVIGKNGRTLDAIETVIRKIIKARSNKVKLNIDINNYKKRRDDKIVLLADKACKKVLKTRKSWNLKYMNSYERRLAHEQISKYDKLDSHSEGIEPKRYVVVDYKLD</sequence>
<evidence type="ECO:0000256" key="7">
    <source>
        <dbReference type="SAM" id="Coils"/>
    </source>
</evidence>
<dbReference type="Pfam" id="PF13083">
    <property type="entry name" value="KH_KhpA-B"/>
    <property type="match status" value="1"/>
</dbReference>
<comment type="function">
    <text evidence="6">A probable RNA chaperone. Forms a complex with KhpA which binds to cellular RNA and controls its expression. Plays a role in peptidoglycan (PG) homeostasis and cell length regulation.</text>
</comment>
<dbReference type="SUPFAM" id="SSF82708">
    <property type="entry name" value="R3H domain"/>
    <property type="match status" value="1"/>
</dbReference>
<dbReference type="HAMAP" id="MF_00867">
    <property type="entry name" value="KhpB"/>
    <property type="match status" value="1"/>
</dbReference>
<reference evidence="9" key="1">
    <citation type="submission" date="2019-11" db="EMBL/GenBank/DDBJ databases">
        <authorList>
            <person name="Feng L."/>
        </authorList>
    </citation>
    <scope>NUCLEOTIDE SEQUENCE</scope>
    <source>
        <strain evidence="9">AvaginalisLFYP127</strain>
    </source>
</reference>
<dbReference type="SMART" id="SM01245">
    <property type="entry name" value="Jag_N"/>
    <property type="match status" value="1"/>
</dbReference>
<dbReference type="InterPro" id="IPR015946">
    <property type="entry name" value="KH_dom-like_a/b"/>
</dbReference>
<dbReference type="PROSITE" id="PS51061">
    <property type="entry name" value="R3H"/>
    <property type="match status" value="1"/>
</dbReference>
<evidence type="ECO:0000256" key="1">
    <source>
        <dbReference type="ARBA" id="ARBA00022490"/>
    </source>
</evidence>
<comment type="subunit">
    <text evidence="6">Forms a complex with KhpA.</text>
</comment>
<evidence type="ECO:0000259" key="8">
    <source>
        <dbReference type="PROSITE" id="PS51061"/>
    </source>
</evidence>
<comment type="subcellular location">
    <subcellularLocation>
        <location evidence="6">Cytoplasm</location>
    </subcellularLocation>
</comment>
<comment type="similarity">
    <text evidence="6">Belongs to the KhpB RNA-binding protein family.</text>
</comment>
<dbReference type="GO" id="GO:0009252">
    <property type="term" value="P:peptidoglycan biosynthetic process"/>
    <property type="evidence" value="ECO:0007669"/>
    <property type="project" value="UniProtKB-UniRule"/>
</dbReference>
<dbReference type="GO" id="GO:0071555">
    <property type="term" value="P:cell wall organization"/>
    <property type="evidence" value="ECO:0007669"/>
    <property type="project" value="UniProtKB-KW"/>
</dbReference>